<evidence type="ECO:0000313" key="2">
    <source>
        <dbReference type="Proteomes" id="UP000030672"/>
    </source>
</evidence>
<accession>A0A074VNA9</accession>
<name>A0A074VNA9_AURM1</name>
<proteinExistence type="predicted"/>
<dbReference type="GeneID" id="63918168"/>
<dbReference type="EMBL" id="KL584835">
    <property type="protein sequence ID" value="KEQ62185.1"/>
    <property type="molecule type" value="Genomic_DNA"/>
</dbReference>
<gene>
    <name evidence="1" type="ORF">M437DRAFT_66620</name>
</gene>
<dbReference type="HOGENOM" id="CLU_1488714_0_0_1"/>
<keyword evidence="2" id="KW-1185">Reference proteome</keyword>
<organism evidence="1 2">
    <name type="scientific">Aureobasidium melanogenum (strain CBS 110374)</name>
    <name type="common">Aureobasidium pullulans var. melanogenum</name>
    <dbReference type="NCBI Taxonomy" id="1043003"/>
    <lineage>
        <taxon>Eukaryota</taxon>
        <taxon>Fungi</taxon>
        <taxon>Dikarya</taxon>
        <taxon>Ascomycota</taxon>
        <taxon>Pezizomycotina</taxon>
        <taxon>Dothideomycetes</taxon>
        <taxon>Dothideomycetidae</taxon>
        <taxon>Dothideales</taxon>
        <taxon>Saccotheciaceae</taxon>
        <taxon>Aureobasidium</taxon>
    </lineage>
</organism>
<protein>
    <submittedName>
        <fullName evidence="1">Uncharacterized protein</fullName>
    </submittedName>
</protein>
<dbReference type="AlphaFoldDB" id="A0A074VNA9"/>
<sequence length="181" mass="19726">MSELFLQYPAFARSVVKSGWQVLLGLTRAEDRGHGQIRLSPSDSGHHWCQNSHTTNIIVLYAEPETLYGNELSVSILSDAGTWVEVISTPGKLINSKKLVGVAHPILSNSDSEPPQSYIGWLCLDRVAWFETVPAIVTAVAPGHLKELYGCPAVIRYSGELQEGKPESTTLVATKSTVLEP</sequence>
<dbReference type="Proteomes" id="UP000030672">
    <property type="component" value="Unassembled WGS sequence"/>
</dbReference>
<dbReference type="RefSeq" id="XP_040879208.1">
    <property type="nucleotide sequence ID" value="XM_041024795.1"/>
</dbReference>
<reference evidence="1 2" key="1">
    <citation type="journal article" date="2014" name="BMC Genomics">
        <title>Genome sequencing of four Aureobasidium pullulans varieties: biotechnological potential, stress tolerance, and description of new species.</title>
        <authorList>
            <person name="Gostin Ar C."/>
            <person name="Ohm R.A."/>
            <person name="Kogej T."/>
            <person name="Sonjak S."/>
            <person name="Turk M."/>
            <person name="Zajc J."/>
            <person name="Zalar P."/>
            <person name="Grube M."/>
            <person name="Sun H."/>
            <person name="Han J."/>
            <person name="Sharma A."/>
            <person name="Chiniquy J."/>
            <person name="Ngan C.Y."/>
            <person name="Lipzen A."/>
            <person name="Barry K."/>
            <person name="Grigoriev I.V."/>
            <person name="Gunde-Cimerman N."/>
        </authorList>
    </citation>
    <scope>NUCLEOTIDE SEQUENCE [LARGE SCALE GENOMIC DNA]</scope>
    <source>
        <strain evidence="1 2">CBS 110374</strain>
    </source>
</reference>
<evidence type="ECO:0000313" key="1">
    <source>
        <dbReference type="EMBL" id="KEQ62185.1"/>
    </source>
</evidence>